<protein>
    <submittedName>
        <fullName evidence="1">Uncharacterized protein</fullName>
    </submittedName>
</protein>
<sequence>MGTLMIQTQFVGSCTTGEFFLVTRDLLKNSELVTRAAAGGPSNSVVAGELKTCALVFGNVTTKDIHQGLSKQLMEEICSYDQGYTPWNPPPYQHHAPQYNAHKSNGFGDAYYGYEDPPPPYPPSQGNIEDILQVLLQERNEIREAQK</sequence>
<proteinExistence type="predicted"/>
<accession>A0ABU6ZSD0</accession>
<gene>
    <name evidence="1" type="ORF">PIB30_087746</name>
</gene>
<keyword evidence="2" id="KW-1185">Reference proteome</keyword>
<evidence type="ECO:0000313" key="1">
    <source>
        <dbReference type="EMBL" id="MED6224815.1"/>
    </source>
</evidence>
<evidence type="ECO:0000313" key="2">
    <source>
        <dbReference type="Proteomes" id="UP001341840"/>
    </source>
</evidence>
<comment type="caution">
    <text evidence="1">The sequence shown here is derived from an EMBL/GenBank/DDBJ whole genome shotgun (WGS) entry which is preliminary data.</text>
</comment>
<reference evidence="1 2" key="1">
    <citation type="journal article" date="2023" name="Plants (Basel)">
        <title>Bridging the Gap: Combining Genomics and Transcriptomics Approaches to Understand Stylosanthes scabra, an Orphan Legume from the Brazilian Caatinga.</title>
        <authorList>
            <person name="Ferreira-Neto J.R.C."/>
            <person name="da Silva M.D."/>
            <person name="Binneck E."/>
            <person name="de Melo N.F."/>
            <person name="da Silva R.H."/>
            <person name="de Melo A.L.T.M."/>
            <person name="Pandolfi V."/>
            <person name="Bustamante F.O."/>
            <person name="Brasileiro-Vidal A.C."/>
            <person name="Benko-Iseppon A.M."/>
        </authorList>
    </citation>
    <scope>NUCLEOTIDE SEQUENCE [LARGE SCALE GENOMIC DNA]</scope>
    <source>
        <tissue evidence="1">Leaves</tissue>
    </source>
</reference>
<dbReference type="EMBL" id="JASCZI010273419">
    <property type="protein sequence ID" value="MED6224815.1"/>
    <property type="molecule type" value="Genomic_DNA"/>
</dbReference>
<name>A0ABU6ZSD0_9FABA</name>
<dbReference type="Proteomes" id="UP001341840">
    <property type="component" value="Unassembled WGS sequence"/>
</dbReference>
<organism evidence="1 2">
    <name type="scientific">Stylosanthes scabra</name>
    <dbReference type="NCBI Taxonomy" id="79078"/>
    <lineage>
        <taxon>Eukaryota</taxon>
        <taxon>Viridiplantae</taxon>
        <taxon>Streptophyta</taxon>
        <taxon>Embryophyta</taxon>
        <taxon>Tracheophyta</taxon>
        <taxon>Spermatophyta</taxon>
        <taxon>Magnoliopsida</taxon>
        <taxon>eudicotyledons</taxon>
        <taxon>Gunneridae</taxon>
        <taxon>Pentapetalae</taxon>
        <taxon>rosids</taxon>
        <taxon>fabids</taxon>
        <taxon>Fabales</taxon>
        <taxon>Fabaceae</taxon>
        <taxon>Papilionoideae</taxon>
        <taxon>50 kb inversion clade</taxon>
        <taxon>dalbergioids sensu lato</taxon>
        <taxon>Dalbergieae</taxon>
        <taxon>Pterocarpus clade</taxon>
        <taxon>Stylosanthes</taxon>
    </lineage>
</organism>